<evidence type="ECO:0000313" key="3">
    <source>
        <dbReference type="Proteomes" id="UP000070054"/>
    </source>
</evidence>
<feature type="region of interest" description="Disordered" evidence="1">
    <location>
        <begin position="201"/>
        <end position="238"/>
    </location>
</feature>
<gene>
    <name evidence="2" type="ORF">CNYM01_11244</name>
</gene>
<dbReference type="OrthoDB" id="10464933at2759"/>
<protein>
    <submittedName>
        <fullName evidence="2">Uncharacterized protein</fullName>
    </submittedName>
</protein>
<reference evidence="2 3" key="1">
    <citation type="submission" date="2014-02" db="EMBL/GenBank/DDBJ databases">
        <title>The genome sequence of Colletotrichum nymphaeae SA-01.</title>
        <authorList>
            <person name="Baroncelli R."/>
            <person name="Thon M.R."/>
        </authorList>
    </citation>
    <scope>NUCLEOTIDE SEQUENCE [LARGE SCALE GENOMIC DNA]</scope>
    <source>
        <strain evidence="2 3">SA-01</strain>
    </source>
</reference>
<accession>A0A135RY70</accession>
<feature type="compositionally biased region" description="Polar residues" evidence="1">
    <location>
        <begin position="212"/>
        <end position="223"/>
    </location>
</feature>
<dbReference type="AlphaFoldDB" id="A0A135RY70"/>
<comment type="caution">
    <text evidence="2">The sequence shown here is derived from an EMBL/GenBank/DDBJ whole genome shotgun (WGS) entry which is preliminary data.</text>
</comment>
<name>A0A135RY70_9PEZI</name>
<evidence type="ECO:0000313" key="2">
    <source>
        <dbReference type="EMBL" id="KXH28611.1"/>
    </source>
</evidence>
<keyword evidence="3" id="KW-1185">Reference proteome</keyword>
<proteinExistence type="predicted"/>
<evidence type="ECO:0000256" key="1">
    <source>
        <dbReference type="SAM" id="MobiDB-lite"/>
    </source>
</evidence>
<organism evidence="2 3">
    <name type="scientific">Colletotrichum nymphaeae SA-01</name>
    <dbReference type="NCBI Taxonomy" id="1460502"/>
    <lineage>
        <taxon>Eukaryota</taxon>
        <taxon>Fungi</taxon>
        <taxon>Dikarya</taxon>
        <taxon>Ascomycota</taxon>
        <taxon>Pezizomycotina</taxon>
        <taxon>Sordariomycetes</taxon>
        <taxon>Hypocreomycetidae</taxon>
        <taxon>Glomerellales</taxon>
        <taxon>Glomerellaceae</taxon>
        <taxon>Colletotrichum</taxon>
        <taxon>Colletotrichum acutatum species complex</taxon>
    </lineage>
</organism>
<dbReference type="Proteomes" id="UP000070054">
    <property type="component" value="Unassembled WGS sequence"/>
</dbReference>
<sequence length="238" mass="25980">MTMDAHLMSDEEFSRLLSLPSEPYSTLPYGYNLLPSLSASPASQQGDLLRTKSPAFGNAGFLSHHSEQATHGFPPTLPVSYDTSLPLLSDFAMDCQDFQADLGLDAHQRSATNNTFTMEQPTAQGPTGAGSSDFSHTILKMVQAALDKVVASQEEHMKEMAHKQSEQDLQLRVLSDKLDNIRAGLDSFSVDVWRWTRANAHESSRDDAYSSEGYSSMSGVTHNRGSDRSSDTCPGDSI</sequence>
<dbReference type="EMBL" id="JEMN01001713">
    <property type="protein sequence ID" value="KXH28611.1"/>
    <property type="molecule type" value="Genomic_DNA"/>
</dbReference>